<dbReference type="GO" id="GO:0009733">
    <property type="term" value="P:response to auxin"/>
    <property type="evidence" value="ECO:0007669"/>
    <property type="project" value="InterPro"/>
</dbReference>
<dbReference type="Proteomes" id="UP000245207">
    <property type="component" value="Unassembled WGS sequence"/>
</dbReference>
<reference evidence="2 3" key="1">
    <citation type="journal article" date="2018" name="Mol. Plant">
        <title>The genome of Artemisia annua provides insight into the evolution of Asteraceae family and artemisinin biosynthesis.</title>
        <authorList>
            <person name="Shen Q."/>
            <person name="Zhang L."/>
            <person name="Liao Z."/>
            <person name="Wang S."/>
            <person name="Yan T."/>
            <person name="Shi P."/>
            <person name="Liu M."/>
            <person name="Fu X."/>
            <person name="Pan Q."/>
            <person name="Wang Y."/>
            <person name="Lv Z."/>
            <person name="Lu X."/>
            <person name="Zhang F."/>
            <person name="Jiang W."/>
            <person name="Ma Y."/>
            <person name="Chen M."/>
            <person name="Hao X."/>
            <person name="Li L."/>
            <person name="Tang Y."/>
            <person name="Lv G."/>
            <person name="Zhou Y."/>
            <person name="Sun X."/>
            <person name="Brodelius P.E."/>
            <person name="Rose J.K.C."/>
            <person name="Tang K."/>
        </authorList>
    </citation>
    <scope>NUCLEOTIDE SEQUENCE [LARGE SCALE GENOMIC DNA]</scope>
    <source>
        <strain evidence="3">cv. Huhao1</strain>
        <tissue evidence="2">Leaf</tissue>
    </source>
</reference>
<sequence length="98" mass="11155">MGIIRLPCLNSNAKKFSKLQSHCNRHQSQVPKGYIAVYVGEIHKTRFVVPISFLQHPLFQSLLRQSEEEFGFEHSMGGLTITCPEDAFINITSKMLFS</sequence>
<dbReference type="InterPro" id="IPR003676">
    <property type="entry name" value="SAUR_fam"/>
</dbReference>
<dbReference type="OrthoDB" id="625231at2759"/>
<accession>A0A2U1KY02</accession>
<dbReference type="EMBL" id="PKPP01012945">
    <property type="protein sequence ID" value="PWA41645.1"/>
    <property type="molecule type" value="Genomic_DNA"/>
</dbReference>
<comment type="similarity">
    <text evidence="1">Belongs to the ARG7 family.</text>
</comment>
<dbReference type="AlphaFoldDB" id="A0A2U1KY02"/>
<dbReference type="PANTHER" id="PTHR31929">
    <property type="entry name" value="SAUR-LIKE AUXIN-RESPONSIVE PROTEIN FAMILY-RELATED"/>
    <property type="match status" value="1"/>
</dbReference>
<gene>
    <name evidence="2" type="ORF">CTI12_AA552280</name>
</gene>
<dbReference type="STRING" id="35608.A0A2U1KY02"/>
<evidence type="ECO:0000313" key="3">
    <source>
        <dbReference type="Proteomes" id="UP000245207"/>
    </source>
</evidence>
<evidence type="ECO:0000256" key="1">
    <source>
        <dbReference type="ARBA" id="ARBA00006974"/>
    </source>
</evidence>
<proteinExistence type="inferred from homology"/>
<comment type="caution">
    <text evidence="2">The sequence shown here is derived from an EMBL/GenBank/DDBJ whole genome shotgun (WGS) entry which is preliminary data.</text>
</comment>
<name>A0A2U1KY02_ARTAN</name>
<protein>
    <submittedName>
        <fullName evidence="2">Small auxin-up RNA</fullName>
    </submittedName>
</protein>
<organism evidence="2 3">
    <name type="scientific">Artemisia annua</name>
    <name type="common">Sweet wormwood</name>
    <dbReference type="NCBI Taxonomy" id="35608"/>
    <lineage>
        <taxon>Eukaryota</taxon>
        <taxon>Viridiplantae</taxon>
        <taxon>Streptophyta</taxon>
        <taxon>Embryophyta</taxon>
        <taxon>Tracheophyta</taxon>
        <taxon>Spermatophyta</taxon>
        <taxon>Magnoliopsida</taxon>
        <taxon>eudicotyledons</taxon>
        <taxon>Gunneridae</taxon>
        <taxon>Pentapetalae</taxon>
        <taxon>asterids</taxon>
        <taxon>campanulids</taxon>
        <taxon>Asterales</taxon>
        <taxon>Asteraceae</taxon>
        <taxon>Asteroideae</taxon>
        <taxon>Anthemideae</taxon>
        <taxon>Artemisiinae</taxon>
        <taxon>Artemisia</taxon>
    </lineage>
</organism>
<evidence type="ECO:0000313" key="2">
    <source>
        <dbReference type="EMBL" id="PWA41645.1"/>
    </source>
</evidence>
<keyword evidence="3" id="KW-1185">Reference proteome</keyword>
<dbReference type="Pfam" id="PF02519">
    <property type="entry name" value="Auxin_inducible"/>
    <property type="match status" value="1"/>
</dbReference>